<evidence type="ECO:0000313" key="3">
    <source>
        <dbReference type="Proteomes" id="UP000035648"/>
    </source>
</evidence>
<dbReference type="PATRIC" id="fig|1618337.4.peg.710"/>
<dbReference type="InterPro" id="IPR043129">
    <property type="entry name" value="ATPase_NBD"/>
</dbReference>
<protein>
    <submittedName>
        <fullName evidence="2">Peptidase M22 glycoprotease</fullName>
    </submittedName>
</protein>
<reference evidence="2 3" key="1">
    <citation type="journal article" date="2015" name="Nature">
        <title>rRNA introns, odd ribosomes, and small enigmatic genomes across a large radiation of phyla.</title>
        <authorList>
            <person name="Brown C.T."/>
            <person name="Hug L.A."/>
            <person name="Thomas B.C."/>
            <person name="Sharon I."/>
            <person name="Castelle C.J."/>
            <person name="Singh A."/>
            <person name="Wilkins M.J."/>
            <person name="Williams K.H."/>
            <person name="Banfield J.F."/>
        </authorList>
    </citation>
    <scope>NUCLEOTIDE SEQUENCE [LARGE SCALE GENOMIC DNA]</scope>
</reference>
<accession>A0A0G4B3S3</accession>
<dbReference type="STRING" id="1618337.UT28_C0001G0712"/>
<dbReference type="InterPro" id="IPR000905">
    <property type="entry name" value="Gcp-like_dom"/>
</dbReference>
<dbReference type="GO" id="GO:0008233">
    <property type="term" value="F:peptidase activity"/>
    <property type="evidence" value="ECO:0007669"/>
    <property type="project" value="UniProtKB-KW"/>
</dbReference>
<gene>
    <name evidence="2" type="ORF">UT28_C0001G0712</name>
</gene>
<evidence type="ECO:0000313" key="2">
    <source>
        <dbReference type="EMBL" id="AKM82504.1"/>
    </source>
</evidence>
<dbReference type="AlphaFoldDB" id="A0A0G4B3S3"/>
<organism evidence="2 3">
    <name type="scientific">Berkelbacteria bacterium GW2011_GWE1_39_12</name>
    <dbReference type="NCBI Taxonomy" id="1618337"/>
    <lineage>
        <taxon>Bacteria</taxon>
        <taxon>Candidatus Berkelbacteria</taxon>
    </lineage>
</organism>
<dbReference type="GO" id="GO:0002949">
    <property type="term" value="P:tRNA threonylcarbamoyladenosine modification"/>
    <property type="evidence" value="ECO:0007669"/>
    <property type="project" value="InterPro"/>
</dbReference>
<dbReference type="Gene3D" id="3.30.420.40">
    <property type="match status" value="1"/>
</dbReference>
<dbReference type="Pfam" id="PF00814">
    <property type="entry name" value="TsaD"/>
    <property type="match status" value="1"/>
</dbReference>
<keyword evidence="2" id="KW-0645">Protease</keyword>
<name>A0A0G4B3S3_9BACT</name>
<proteinExistence type="predicted"/>
<dbReference type="GO" id="GO:0006508">
    <property type="term" value="P:proteolysis"/>
    <property type="evidence" value="ECO:0007669"/>
    <property type="project" value="UniProtKB-KW"/>
</dbReference>
<feature type="domain" description="Gcp-like" evidence="1">
    <location>
        <begin position="30"/>
        <end position="95"/>
    </location>
</feature>
<dbReference type="SUPFAM" id="SSF53067">
    <property type="entry name" value="Actin-like ATPase domain"/>
    <property type="match status" value="1"/>
</dbReference>
<sequence>MILQIDSTNRQEITLGLIGVTASSETIKTEKQSENLLPALNKFLSKNNIQLADLKAVLVNIGSGSYTGVRIGVTVANTLGWSLDLPVFGYNLTNLNENIALANKAPQKFNQPVLPTYLDKK</sequence>
<keyword evidence="2" id="KW-0378">Hydrolase</keyword>
<evidence type="ECO:0000259" key="1">
    <source>
        <dbReference type="Pfam" id="PF00814"/>
    </source>
</evidence>
<dbReference type="EMBL" id="CP011213">
    <property type="protein sequence ID" value="AKM82504.1"/>
    <property type="molecule type" value="Genomic_DNA"/>
</dbReference>
<dbReference type="NCBIfam" id="TIGR03725">
    <property type="entry name" value="T6A_YeaZ"/>
    <property type="match status" value="1"/>
</dbReference>
<dbReference type="InterPro" id="IPR022496">
    <property type="entry name" value="T6A_TsaB"/>
</dbReference>
<dbReference type="KEGG" id="bbgw:UT28_C0001G0712"/>
<dbReference type="Proteomes" id="UP000035648">
    <property type="component" value="Chromosome"/>
</dbReference>